<feature type="compositionally biased region" description="Basic and acidic residues" evidence="1">
    <location>
        <begin position="57"/>
        <end position="68"/>
    </location>
</feature>
<sequence>MGPPKKSGAMNRKIQKRKLEDNDKLSKQMKLFLSKSLEDNTSRTELSNDLPLINSLHPEDSQDQEDHVDFSINVGNDLSKQTSTNKDNVSVVSDFIIQYPPLLG</sequence>
<dbReference type="EMBL" id="GGMS01008626">
    <property type="protein sequence ID" value="MBY77829.1"/>
    <property type="molecule type" value="Transcribed_RNA"/>
</dbReference>
<organism evidence="2">
    <name type="scientific">Sipha flava</name>
    <name type="common">yellow sugarcane aphid</name>
    <dbReference type="NCBI Taxonomy" id="143950"/>
    <lineage>
        <taxon>Eukaryota</taxon>
        <taxon>Metazoa</taxon>
        <taxon>Ecdysozoa</taxon>
        <taxon>Arthropoda</taxon>
        <taxon>Hexapoda</taxon>
        <taxon>Insecta</taxon>
        <taxon>Pterygota</taxon>
        <taxon>Neoptera</taxon>
        <taxon>Paraneoptera</taxon>
        <taxon>Hemiptera</taxon>
        <taxon>Sternorrhyncha</taxon>
        <taxon>Aphidomorpha</taxon>
        <taxon>Aphidoidea</taxon>
        <taxon>Aphididae</taxon>
        <taxon>Sipha</taxon>
    </lineage>
</organism>
<evidence type="ECO:0000313" key="2">
    <source>
        <dbReference type="EMBL" id="MBY77829.1"/>
    </source>
</evidence>
<feature type="region of interest" description="Disordered" evidence="1">
    <location>
        <begin position="1"/>
        <end position="21"/>
    </location>
</feature>
<feature type="region of interest" description="Disordered" evidence="1">
    <location>
        <begin position="49"/>
        <end position="68"/>
    </location>
</feature>
<gene>
    <name evidence="2" type="ORF">g.1556</name>
</gene>
<dbReference type="AlphaFoldDB" id="A0A2S2QJ98"/>
<protein>
    <submittedName>
        <fullName evidence="2">Uncharacterized protein</fullName>
    </submittedName>
</protein>
<evidence type="ECO:0000256" key="1">
    <source>
        <dbReference type="SAM" id="MobiDB-lite"/>
    </source>
</evidence>
<reference evidence="2" key="1">
    <citation type="submission" date="2018-04" db="EMBL/GenBank/DDBJ databases">
        <title>Transcriptome assembly of Sipha flava.</title>
        <authorList>
            <person name="Scully E.D."/>
            <person name="Geib S.M."/>
            <person name="Palmer N.A."/>
            <person name="Koch K."/>
            <person name="Bradshaw J."/>
            <person name="Heng-Moss T."/>
            <person name="Sarath G."/>
        </authorList>
    </citation>
    <scope>NUCLEOTIDE SEQUENCE</scope>
</reference>
<accession>A0A2S2QJ98</accession>
<name>A0A2S2QJ98_9HEMI</name>
<proteinExistence type="predicted"/>